<organism evidence="8 9">
    <name type="scientific">Mythimna separata</name>
    <name type="common">Oriental armyworm</name>
    <name type="synonym">Pseudaletia separata</name>
    <dbReference type="NCBI Taxonomy" id="271217"/>
    <lineage>
        <taxon>Eukaryota</taxon>
        <taxon>Metazoa</taxon>
        <taxon>Ecdysozoa</taxon>
        <taxon>Arthropoda</taxon>
        <taxon>Hexapoda</taxon>
        <taxon>Insecta</taxon>
        <taxon>Pterygota</taxon>
        <taxon>Neoptera</taxon>
        <taxon>Endopterygota</taxon>
        <taxon>Lepidoptera</taxon>
        <taxon>Glossata</taxon>
        <taxon>Ditrysia</taxon>
        <taxon>Noctuoidea</taxon>
        <taxon>Noctuidae</taxon>
        <taxon>Noctuinae</taxon>
        <taxon>Hadenini</taxon>
        <taxon>Mythimna</taxon>
    </lineage>
</organism>
<dbReference type="Proteomes" id="UP001231518">
    <property type="component" value="Chromosome 5"/>
</dbReference>
<accession>A0AAD7YZ55</accession>
<dbReference type="InterPro" id="IPR052433">
    <property type="entry name" value="X-Pro_dipept-like"/>
</dbReference>
<dbReference type="Gene3D" id="3.90.230.10">
    <property type="entry name" value="Creatinase/methionine aminopeptidase superfamily"/>
    <property type="match status" value="1"/>
</dbReference>
<evidence type="ECO:0000313" key="9">
    <source>
        <dbReference type="Proteomes" id="UP001231518"/>
    </source>
</evidence>
<keyword evidence="3" id="KW-0479">Metal-binding</keyword>
<dbReference type="AlphaFoldDB" id="A0AAD7YZ55"/>
<gene>
    <name evidence="8" type="ORF">PYW07_014863</name>
</gene>
<keyword evidence="9" id="KW-1185">Reference proteome</keyword>
<evidence type="ECO:0000256" key="6">
    <source>
        <dbReference type="SAM" id="MobiDB-lite"/>
    </source>
</evidence>
<name>A0AAD7YZ55_MYTSE</name>
<evidence type="ECO:0000256" key="1">
    <source>
        <dbReference type="ARBA" id="ARBA00001936"/>
    </source>
</evidence>
<evidence type="ECO:0000313" key="8">
    <source>
        <dbReference type="EMBL" id="KAJ8734312.1"/>
    </source>
</evidence>
<evidence type="ECO:0000256" key="2">
    <source>
        <dbReference type="ARBA" id="ARBA00008766"/>
    </source>
</evidence>
<protein>
    <recommendedName>
        <fullName evidence="7">Aminopeptidase P N-terminal domain-containing protein</fullName>
    </recommendedName>
</protein>
<dbReference type="EMBL" id="JARGEI010000003">
    <property type="protein sequence ID" value="KAJ8734312.1"/>
    <property type="molecule type" value="Genomic_DNA"/>
</dbReference>
<evidence type="ECO:0000259" key="7">
    <source>
        <dbReference type="SMART" id="SM01011"/>
    </source>
</evidence>
<dbReference type="InterPro" id="IPR036005">
    <property type="entry name" value="Creatinase/aminopeptidase-like"/>
</dbReference>
<keyword evidence="4" id="KW-0378">Hydrolase</keyword>
<dbReference type="InterPro" id="IPR007865">
    <property type="entry name" value="Aminopep_P_N"/>
</dbReference>
<comment type="cofactor">
    <cofactor evidence="1">
        <name>Mn(2+)</name>
        <dbReference type="ChEBI" id="CHEBI:29035"/>
    </cofactor>
</comment>
<evidence type="ECO:0000256" key="3">
    <source>
        <dbReference type="ARBA" id="ARBA00022723"/>
    </source>
</evidence>
<feature type="region of interest" description="Disordered" evidence="6">
    <location>
        <begin position="33"/>
        <end position="61"/>
    </location>
</feature>
<dbReference type="SUPFAM" id="SSF55920">
    <property type="entry name" value="Creatinase/aminopeptidase"/>
    <property type="match status" value="1"/>
</dbReference>
<dbReference type="PANTHER" id="PTHR43226">
    <property type="entry name" value="XAA-PRO AMINOPEPTIDASE 3"/>
    <property type="match status" value="1"/>
</dbReference>
<dbReference type="GO" id="GO:0030145">
    <property type="term" value="F:manganese ion binding"/>
    <property type="evidence" value="ECO:0007669"/>
    <property type="project" value="InterPro"/>
</dbReference>
<dbReference type="InterPro" id="IPR000994">
    <property type="entry name" value="Pept_M24"/>
</dbReference>
<dbReference type="Pfam" id="PF00557">
    <property type="entry name" value="Peptidase_M24"/>
    <property type="match status" value="1"/>
</dbReference>
<comment type="similarity">
    <text evidence="2">Belongs to the peptidase M24B family.</text>
</comment>
<dbReference type="GO" id="GO:0070006">
    <property type="term" value="F:metalloaminopeptidase activity"/>
    <property type="evidence" value="ECO:0007669"/>
    <property type="project" value="InterPro"/>
</dbReference>
<sequence length="536" mass="60341">MFHLRKLVTTTATKEHKKLFRLPLFKDSLRCSSTIETPPQDSERNIPGKKTVKKENGTPSNPIDLFGIPKGTLGQPTYHTHRHMITDQDHLTCGITQAEYKERRERFVSKLTEELNVNAAHIIVIPAARKQYMSDKIPYVFRQNSDFFYLTGCLEPSAALVLLKESQTDNFKSILFVHDKDAHAELWEGPRTGCAVAPKLFCVDEAQPIEQFGTFLNKMTLSTKPAVLWYNMESVADLEVQKAVQGALRGDNNNLTIADPQRALHFMRVIKSPAEIELMKETCYVGSQSINMAMACTREGISEHMMGAVLEYTTKIGGAEHLAFPPVVAGGSRATHIHYVANNQLLGENELLLVDSGSQRSMYNSDISRTWPVSGKFNKYQQILYELVLNVQIRLIEILGEQRPPLDQLFDTMCRLLGTHLQQEGILSREIHSQELIGKAYRLCPHHVSHYLGLDVHDAPLVRRNVPVSTNMIVTVEPGLYIRPDDDTVPEEFRGVGIRIEDDVLITDGSPLVLTDHCVKGVDEIEDIVGNHRQLT</sequence>
<dbReference type="SUPFAM" id="SSF53092">
    <property type="entry name" value="Creatinase/prolidase N-terminal domain"/>
    <property type="match status" value="1"/>
</dbReference>
<dbReference type="PANTHER" id="PTHR43226:SF4">
    <property type="entry name" value="XAA-PRO AMINOPEPTIDASE 3"/>
    <property type="match status" value="1"/>
</dbReference>
<evidence type="ECO:0000256" key="4">
    <source>
        <dbReference type="ARBA" id="ARBA00022801"/>
    </source>
</evidence>
<dbReference type="Pfam" id="PF05195">
    <property type="entry name" value="AMP_N"/>
    <property type="match status" value="1"/>
</dbReference>
<keyword evidence="5" id="KW-0464">Manganese</keyword>
<comment type="caution">
    <text evidence="8">The sequence shown here is derived from an EMBL/GenBank/DDBJ whole genome shotgun (WGS) entry which is preliminary data.</text>
</comment>
<dbReference type="Gene3D" id="3.40.350.10">
    <property type="entry name" value="Creatinase/prolidase N-terminal domain"/>
    <property type="match status" value="1"/>
</dbReference>
<evidence type="ECO:0000256" key="5">
    <source>
        <dbReference type="ARBA" id="ARBA00023211"/>
    </source>
</evidence>
<reference evidence="8" key="1">
    <citation type="submission" date="2023-03" db="EMBL/GenBank/DDBJ databases">
        <title>Chromosome-level genomes of two armyworms, Mythimna separata and Mythimna loreyi, provide insights into the biosynthesis and reception of sex pheromones.</title>
        <authorList>
            <person name="Zhao H."/>
        </authorList>
    </citation>
    <scope>NUCLEOTIDE SEQUENCE</scope>
    <source>
        <strain evidence="8">BeijingLab</strain>
        <tissue evidence="8">Pupa</tissue>
    </source>
</reference>
<proteinExistence type="inferred from homology"/>
<dbReference type="GO" id="GO:0005739">
    <property type="term" value="C:mitochondrion"/>
    <property type="evidence" value="ECO:0007669"/>
    <property type="project" value="TreeGrafter"/>
</dbReference>
<dbReference type="GO" id="GO:0006508">
    <property type="term" value="P:proteolysis"/>
    <property type="evidence" value="ECO:0007669"/>
    <property type="project" value="TreeGrafter"/>
</dbReference>
<dbReference type="SMART" id="SM01011">
    <property type="entry name" value="AMP_N"/>
    <property type="match status" value="1"/>
</dbReference>
<feature type="domain" description="Aminopeptidase P N-terminal" evidence="7">
    <location>
        <begin position="95"/>
        <end position="237"/>
    </location>
</feature>
<dbReference type="InterPro" id="IPR029149">
    <property type="entry name" value="Creatin/AminoP/Spt16_N"/>
</dbReference>